<protein>
    <submittedName>
        <fullName evidence="1">Uncharacterized protein</fullName>
    </submittedName>
</protein>
<proteinExistence type="predicted"/>
<sequence>MHGIALVAYSSTAGSILPELQWHEEFIITKRTITLVRKGRMPETQVNVGRWEWPADEDAVTALFALLEPLECADLRRVEPDDAPDGGHTERYSITYGQKQCCDLHYEPGVSYIGGEWVVGPVQAFLRQLGIPPTIAQRYRMR</sequence>
<organism evidence="1 2">
    <name type="scientific">Oscillochloris trichoides DG-6</name>
    <dbReference type="NCBI Taxonomy" id="765420"/>
    <lineage>
        <taxon>Bacteria</taxon>
        <taxon>Bacillati</taxon>
        <taxon>Chloroflexota</taxon>
        <taxon>Chloroflexia</taxon>
        <taxon>Chloroflexales</taxon>
        <taxon>Chloroflexineae</taxon>
        <taxon>Oscillochloridaceae</taxon>
        <taxon>Oscillochloris</taxon>
    </lineage>
</organism>
<dbReference type="Proteomes" id="UP000054010">
    <property type="component" value="Unassembled WGS sequence"/>
</dbReference>
<dbReference type="HOGENOM" id="CLU_1813877_0_0_0"/>
<comment type="caution">
    <text evidence="1">The sequence shown here is derived from an EMBL/GenBank/DDBJ whole genome shotgun (WGS) entry which is preliminary data.</text>
</comment>
<dbReference type="STRING" id="765420.OSCT_0640"/>
<name>E1IBD9_9CHLR</name>
<evidence type="ECO:0000313" key="1">
    <source>
        <dbReference type="EMBL" id="EFO81496.1"/>
    </source>
</evidence>
<gene>
    <name evidence="1" type="ORF">OSCT_0640</name>
</gene>
<reference evidence="1 2" key="1">
    <citation type="journal article" date="2011" name="J. Bacteriol.">
        <title>Draft genome sequence of the anoxygenic filamentous phototrophic bacterium Oscillochloris trichoides subsp. DG-6.</title>
        <authorList>
            <person name="Kuznetsov B.B."/>
            <person name="Ivanovsky R.N."/>
            <person name="Keppen O.I."/>
            <person name="Sukhacheva M.V."/>
            <person name="Bumazhkin B.K."/>
            <person name="Patutina E.O."/>
            <person name="Beletsky A.V."/>
            <person name="Mardanov A.V."/>
            <person name="Baslerov R.V."/>
            <person name="Panteleeva A.N."/>
            <person name="Kolganova T.V."/>
            <person name="Ravin N.V."/>
            <person name="Skryabin K.G."/>
        </authorList>
    </citation>
    <scope>NUCLEOTIDE SEQUENCE [LARGE SCALE GENOMIC DNA]</scope>
    <source>
        <strain evidence="1 2">DG-6</strain>
    </source>
</reference>
<dbReference type="EMBL" id="ADVR01000011">
    <property type="protein sequence ID" value="EFO81496.1"/>
    <property type="molecule type" value="Genomic_DNA"/>
</dbReference>
<accession>E1IBD9</accession>
<dbReference type="AlphaFoldDB" id="E1IBD9"/>
<dbReference type="OrthoDB" id="160235at2"/>
<keyword evidence="2" id="KW-1185">Reference proteome</keyword>
<evidence type="ECO:0000313" key="2">
    <source>
        <dbReference type="Proteomes" id="UP000054010"/>
    </source>
</evidence>